<dbReference type="PANTHER" id="PTHR47505">
    <property type="entry name" value="DNA UTILIZATION PROTEIN YHGH"/>
    <property type="match status" value="1"/>
</dbReference>
<dbReference type="PANTHER" id="PTHR47505:SF1">
    <property type="entry name" value="DNA UTILIZATION PROTEIN YHGH"/>
    <property type="match status" value="1"/>
</dbReference>
<dbReference type="SUPFAM" id="SSF53271">
    <property type="entry name" value="PRTase-like"/>
    <property type="match status" value="1"/>
</dbReference>
<dbReference type="CDD" id="cd06223">
    <property type="entry name" value="PRTases_typeI"/>
    <property type="match status" value="1"/>
</dbReference>
<dbReference type="Pfam" id="PF00156">
    <property type="entry name" value="Pribosyltran"/>
    <property type="match status" value="1"/>
</dbReference>
<dbReference type="EMBL" id="WJKJ01000062">
    <property type="protein sequence ID" value="MBD3363969.1"/>
    <property type="molecule type" value="Genomic_DNA"/>
</dbReference>
<sequence>MTKTQTRLDDDARRRNVSGAFSMRKESERFVTDRTFVLIDDVCTTGSTLVSASRTLLDAGAERVYGLTVGGAWTD</sequence>
<dbReference type="Gene3D" id="3.40.50.2020">
    <property type="match status" value="1"/>
</dbReference>
<evidence type="ECO:0000256" key="1">
    <source>
        <dbReference type="ARBA" id="ARBA00008007"/>
    </source>
</evidence>
<evidence type="ECO:0000313" key="3">
    <source>
        <dbReference type="EMBL" id="MBD3363969.1"/>
    </source>
</evidence>
<dbReference type="AlphaFoldDB" id="A0A9D5K8D5"/>
<comment type="caution">
    <text evidence="3">The sequence shown here is derived from an EMBL/GenBank/DDBJ whole genome shotgun (WGS) entry which is preliminary data.</text>
</comment>
<comment type="similarity">
    <text evidence="1">Belongs to the ComF/GntX family.</text>
</comment>
<name>A0A9D5K8D5_UNCW3</name>
<dbReference type="InterPro" id="IPR051910">
    <property type="entry name" value="ComF/GntX_DNA_util-trans"/>
</dbReference>
<protein>
    <recommendedName>
        <fullName evidence="2">Phosphoribosyltransferase domain-containing protein</fullName>
    </recommendedName>
</protein>
<reference evidence="3" key="1">
    <citation type="submission" date="2019-11" db="EMBL/GenBank/DDBJ databases">
        <title>Microbial mats filling the niche in hypersaline microbial mats.</title>
        <authorList>
            <person name="Wong H.L."/>
            <person name="Macleod F.I."/>
            <person name="White R.A. III"/>
            <person name="Burns B.P."/>
        </authorList>
    </citation>
    <scope>NUCLEOTIDE SEQUENCE</scope>
    <source>
        <strain evidence="3">Bin_327</strain>
    </source>
</reference>
<evidence type="ECO:0000259" key="2">
    <source>
        <dbReference type="Pfam" id="PF00156"/>
    </source>
</evidence>
<gene>
    <name evidence="3" type="ORF">GF359_02010</name>
</gene>
<feature type="domain" description="Phosphoribosyltransferase" evidence="2">
    <location>
        <begin position="27"/>
        <end position="64"/>
    </location>
</feature>
<dbReference type="Proteomes" id="UP000630660">
    <property type="component" value="Unassembled WGS sequence"/>
</dbReference>
<evidence type="ECO:0000313" key="4">
    <source>
        <dbReference type="Proteomes" id="UP000630660"/>
    </source>
</evidence>
<dbReference type="InterPro" id="IPR029057">
    <property type="entry name" value="PRTase-like"/>
</dbReference>
<proteinExistence type="inferred from homology"/>
<accession>A0A9D5K8D5</accession>
<dbReference type="InterPro" id="IPR000836">
    <property type="entry name" value="PRTase_dom"/>
</dbReference>
<organism evidence="3 4">
    <name type="scientific">candidate division WOR-3 bacterium</name>
    <dbReference type="NCBI Taxonomy" id="2052148"/>
    <lineage>
        <taxon>Bacteria</taxon>
        <taxon>Bacteria division WOR-3</taxon>
    </lineage>
</organism>